<reference evidence="2" key="1">
    <citation type="submission" date="2022-07" db="EMBL/GenBank/DDBJ databases">
        <title>Genome sequencing of Photobacterium atrarenae GJH2-4.</title>
        <authorList>
            <person name="Park S.-J."/>
        </authorList>
    </citation>
    <scope>NUCLEOTIDE SEQUENCE</scope>
    <source>
        <strain evidence="2">GJH2-4</strain>
    </source>
</reference>
<feature type="domain" description="Histidine kinase/HSP90-like ATPase" evidence="1">
    <location>
        <begin position="26"/>
        <end position="138"/>
    </location>
</feature>
<accession>A0ABY5GJ94</accession>
<dbReference type="Gene3D" id="3.60.40.10">
    <property type="entry name" value="PPM-type phosphatase domain"/>
    <property type="match status" value="1"/>
</dbReference>
<dbReference type="Proteomes" id="UP001057998">
    <property type="component" value="Chromosome 2"/>
</dbReference>
<evidence type="ECO:0000259" key="1">
    <source>
        <dbReference type="Pfam" id="PF13581"/>
    </source>
</evidence>
<evidence type="ECO:0000313" key="2">
    <source>
        <dbReference type="EMBL" id="UTV29375.1"/>
    </source>
</evidence>
<dbReference type="SUPFAM" id="SSF55874">
    <property type="entry name" value="ATPase domain of HSP90 chaperone/DNA topoisomerase II/histidine kinase"/>
    <property type="match status" value="1"/>
</dbReference>
<dbReference type="Gene3D" id="3.30.565.10">
    <property type="entry name" value="Histidine kinase-like ATPase, C-terminal domain"/>
    <property type="match status" value="1"/>
</dbReference>
<sequence>MSDCVRQLPRCPEAVSLSLVVQSEADVYAAAAHCKSAALGLGISEYRASMFGMAVSEIAMNTVRYAGGGCVLVKVMPRGVDATVEDQGPGIASLSQAFQDGYSTFAGQSLGLGLGAASRCVDELTVYRSDANGTAVGLRQYLPVSDEDVTVRAISHPAVNEIYNCNRYVLKDYQGDKTLIALIDGAGDCGGRAEAARIANFIAETVRSCFSYPLDEMVRQCHAALVQDSISSRSNKAKVCLLRVTPGEIEYVGIGLPCARWLYGNDEPFPVQPGDLGKFMPERIDVYTVPRPSRFCLALHSAGIVWREPVNFIGDNRRRDLYGLVQSLFDACAEATIDATIIVVRGGCHE</sequence>
<dbReference type="InterPro" id="IPR036457">
    <property type="entry name" value="PPM-type-like_dom_sf"/>
</dbReference>
<dbReference type="EMBL" id="CP101509">
    <property type="protein sequence ID" value="UTV29375.1"/>
    <property type="molecule type" value="Genomic_DNA"/>
</dbReference>
<gene>
    <name evidence="2" type="ORF">NNL38_20330</name>
</gene>
<evidence type="ECO:0000313" key="3">
    <source>
        <dbReference type="Proteomes" id="UP001057998"/>
    </source>
</evidence>
<name>A0ABY5GJ94_9GAMM</name>
<dbReference type="RefSeq" id="WP_255390693.1">
    <property type="nucleotide sequence ID" value="NZ_CP101509.1"/>
</dbReference>
<dbReference type="InterPro" id="IPR036890">
    <property type="entry name" value="HATPase_C_sf"/>
</dbReference>
<protein>
    <recommendedName>
        <fullName evidence="1">Histidine kinase/HSP90-like ATPase domain-containing protein</fullName>
    </recommendedName>
</protein>
<proteinExistence type="predicted"/>
<organism evidence="2 3">
    <name type="scientific">Photobacterium atrarenae</name>
    <dbReference type="NCBI Taxonomy" id="865757"/>
    <lineage>
        <taxon>Bacteria</taxon>
        <taxon>Pseudomonadati</taxon>
        <taxon>Pseudomonadota</taxon>
        <taxon>Gammaproteobacteria</taxon>
        <taxon>Vibrionales</taxon>
        <taxon>Vibrionaceae</taxon>
        <taxon>Photobacterium</taxon>
    </lineage>
</organism>
<dbReference type="InterPro" id="IPR003594">
    <property type="entry name" value="HATPase_dom"/>
</dbReference>
<keyword evidence="3" id="KW-1185">Reference proteome</keyword>
<dbReference type="Pfam" id="PF13581">
    <property type="entry name" value="HATPase_c_2"/>
    <property type="match status" value="1"/>
</dbReference>